<dbReference type="Gene3D" id="3.30.30.170">
    <property type="match status" value="1"/>
</dbReference>
<dbReference type="GO" id="GO:0001732">
    <property type="term" value="P:formation of cytoplasmic translation initiation complex"/>
    <property type="evidence" value="ECO:0007669"/>
    <property type="project" value="TreeGrafter"/>
</dbReference>
<dbReference type="PANTHER" id="PTHR23001">
    <property type="entry name" value="EUKARYOTIC TRANSLATION INITIATION FACTOR"/>
    <property type="match status" value="1"/>
</dbReference>
<evidence type="ECO:0000256" key="4">
    <source>
        <dbReference type="ARBA" id="ARBA00022917"/>
    </source>
</evidence>
<dbReference type="Pfam" id="PF01873">
    <property type="entry name" value="eIF-5_eIF-2B"/>
    <property type="match status" value="1"/>
</dbReference>
<dbReference type="eggNOG" id="KOG2767">
    <property type="taxonomic scope" value="Eukaryota"/>
</dbReference>
<dbReference type="EMBL" id="KB932203">
    <property type="protein sequence ID" value="KCV71183.1"/>
    <property type="molecule type" value="Genomic_DNA"/>
</dbReference>
<evidence type="ECO:0000256" key="3">
    <source>
        <dbReference type="ARBA" id="ARBA00022741"/>
    </source>
</evidence>
<dbReference type="SUPFAM" id="SSF75689">
    <property type="entry name" value="Zinc-binding domain of translation initiation factor 2 beta"/>
    <property type="match status" value="1"/>
</dbReference>
<dbReference type="InterPro" id="IPR016189">
    <property type="entry name" value="Transl_init_fac_IF2/IF5_N"/>
</dbReference>
<dbReference type="FunFam" id="2.20.25.350:FF:000001">
    <property type="entry name" value="Eukaryotic translation initiation factor 5"/>
    <property type="match status" value="1"/>
</dbReference>
<evidence type="ECO:0000256" key="5">
    <source>
        <dbReference type="ARBA" id="ARBA00023134"/>
    </source>
</evidence>
<dbReference type="InterPro" id="IPR002735">
    <property type="entry name" value="Transl_init_fac_IF2/IF5_dom"/>
</dbReference>
<evidence type="ECO:0000259" key="7">
    <source>
        <dbReference type="SMART" id="SM00653"/>
    </source>
</evidence>
<evidence type="ECO:0000256" key="2">
    <source>
        <dbReference type="ARBA" id="ARBA00022540"/>
    </source>
</evidence>
<dbReference type="SMART" id="SM00653">
    <property type="entry name" value="eIF2B_5"/>
    <property type="match status" value="1"/>
</dbReference>
<keyword evidence="9" id="KW-1185">Reference proteome</keyword>
<reference evidence="8" key="1">
    <citation type="submission" date="2013-04" db="EMBL/GenBank/DDBJ databases">
        <title>The Genome Sequence of Fonticula alba ATCC 38817.</title>
        <authorList>
            <consortium name="The Broad Institute Genomics Platform"/>
            <person name="Russ C."/>
            <person name="Cuomo C."/>
            <person name="Burger G."/>
            <person name="Gray M.W."/>
            <person name="Holland P.W.H."/>
            <person name="King N."/>
            <person name="Lang F.B.F."/>
            <person name="Roger A.J."/>
            <person name="Ruiz-Trillo I."/>
            <person name="Brown M."/>
            <person name="Walker B."/>
            <person name="Young S."/>
            <person name="Zeng Q."/>
            <person name="Gargeya S."/>
            <person name="Fitzgerald M."/>
            <person name="Haas B."/>
            <person name="Abouelleil A."/>
            <person name="Allen A.W."/>
            <person name="Alvarado L."/>
            <person name="Arachchi H.M."/>
            <person name="Berlin A.M."/>
            <person name="Chapman S.B."/>
            <person name="Gainer-Dewar J."/>
            <person name="Goldberg J."/>
            <person name="Griggs A."/>
            <person name="Gujja S."/>
            <person name="Hansen M."/>
            <person name="Howarth C."/>
            <person name="Imamovic A."/>
            <person name="Ireland A."/>
            <person name="Larimer J."/>
            <person name="McCowan C."/>
            <person name="Murphy C."/>
            <person name="Pearson M."/>
            <person name="Poon T.W."/>
            <person name="Priest M."/>
            <person name="Roberts A."/>
            <person name="Saif S."/>
            <person name="Shea T."/>
            <person name="Sisk P."/>
            <person name="Sykes S."/>
            <person name="Wortman J."/>
            <person name="Nusbaum C."/>
            <person name="Birren B."/>
        </authorList>
    </citation>
    <scope>NUCLEOTIDE SEQUENCE [LARGE SCALE GENOMIC DNA]</scope>
    <source>
        <strain evidence="8">ATCC 38817</strain>
    </source>
</reference>
<gene>
    <name evidence="8" type="ORF">H696_02135</name>
</gene>
<keyword evidence="3" id="KW-0547">Nucleotide-binding</keyword>
<keyword evidence="4" id="KW-0648">Protein biosynthesis</keyword>
<dbReference type="GO" id="GO:0005525">
    <property type="term" value="F:GTP binding"/>
    <property type="evidence" value="ECO:0007669"/>
    <property type="project" value="UniProtKB-KW"/>
</dbReference>
<dbReference type="PANTHER" id="PTHR23001:SF7">
    <property type="entry name" value="EUKARYOTIC TRANSLATION INITIATION FACTOR 5"/>
    <property type="match status" value="1"/>
</dbReference>
<keyword evidence="5" id="KW-0342">GTP-binding</keyword>
<dbReference type="GO" id="GO:0005092">
    <property type="term" value="F:GDP-dissociation inhibitor activity"/>
    <property type="evidence" value="ECO:0007669"/>
    <property type="project" value="TreeGrafter"/>
</dbReference>
<dbReference type="STRING" id="691883.A0A058ZB86"/>
<dbReference type="FunFam" id="3.30.30.170:FF:000002">
    <property type="entry name" value="Eukaryotic translation initiation factor 5"/>
    <property type="match status" value="1"/>
</dbReference>
<organism evidence="8">
    <name type="scientific">Fonticula alba</name>
    <name type="common">Slime mold</name>
    <dbReference type="NCBI Taxonomy" id="691883"/>
    <lineage>
        <taxon>Eukaryota</taxon>
        <taxon>Rotosphaerida</taxon>
        <taxon>Fonticulaceae</taxon>
        <taxon>Fonticula</taxon>
    </lineage>
</organism>
<name>A0A058ZB86_FONAL</name>
<dbReference type="AlphaFoldDB" id="A0A058ZB86"/>
<dbReference type="Gene3D" id="2.20.25.350">
    <property type="match status" value="1"/>
</dbReference>
<dbReference type="InterPro" id="IPR016190">
    <property type="entry name" value="Transl_init_fac_IF2/IF5_Zn-bd"/>
</dbReference>
<dbReference type="GeneID" id="20526860"/>
<keyword evidence="2 8" id="KW-0396">Initiation factor</keyword>
<dbReference type="SUPFAM" id="SSF100966">
    <property type="entry name" value="Translation initiation factor 2 beta, aIF2beta, N-terminal domain"/>
    <property type="match status" value="1"/>
</dbReference>
<dbReference type="InterPro" id="IPR045196">
    <property type="entry name" value="IF2/IF5"/>
</dbReference>
<feature type="domain" description="Translation initiation factor IF2/IF5" evidence="7">
    <location>
        <begin position="13"/>
        <end position="127"/>
    </location>
</feature>
<feature type="region of interest" description="Disordered" evidence="6">
    <location>
        <begin position="143"/>
        <end position="222"/>
    </location>
</feature>
<comment type="similarity">
    <text evidence="1">Belongs to the eIF-2-beta/eIF-5 family.</text>
</comment>
<protein>
    <submittedName>
        <fullName evidence="8">Translation initiation factor 5</fullName>
    </submittedName>
</protein>
<proteinExistence type="inferred from homology"/>
<dbReference type="GO" id="GO:0071074">
    <property type="term" value="F:eukaryotic initiation factor eIF2 binding"/>
    <property type="evidence" value="ECO:0007669"/>
    <property type="project" value="TreeGrafter"/>
</dbReference>
<evidence type="ECO:0000256" key="6">
    <source>
        <dbReference type="SAM" id="MobiDB-lite"/>
    </source>
</evidence>
<dbReference type="OMA" id="EFILCKS"/>
<dbReference type="RefSeq" id="XP_009494306.1">
    <property type="nucleotide sequence ID" value="XM_009496031.1"/>
</dbReference>
<dbReference type="OrthoDB" id="10250831at2759"/>
<dbReference type="GO" id="GO:0003743">
    <property type="term" value="F:translation initiation factor activity"/>
    <property type="evidence" value="ECO:0007669"/>
    <property type="project" value="UniProtKB-KW"/>
</dbReference>
<evidence type="ECO:0000313" key="8">
    <source>
        <dbReference type="EMBL" id="KCV71183.1"/>
    </source>
</evidence>
<feature type="compositionally biased region" description="Polar residues" evidence="6">
    <location>
        <begin position="213"/>
        <end position="222"/>
    </location>
</feature>
<dbReference type="GO" id="GO:0005829">
    <property type="term" value="C:cytosol"/>
    <property type="evidence" value="ECO:0007669"/>
    <property type="project" value="TreeGrafter"/>
</dbReference>
<sequence length="222" mass="24276">MSVNINRQIDDMFYRYKMPKLTSRVTGSGNGIKTLLTNVVEVARALERPPAYITKFFGGELGAQTSIDEKTARYIVNGAHQTSKLADILDIFIKRFVLCPSCSNPETAVTITRKGEIFLACKACGSRNMIDMTHRLVPYILRNPPDGASDDTLTSSSAGKEKKRSSKSKGETEEERQAQRQARRDAARALRAGAADAKASEDAEDTKDDLETTAGSPALINT</sequence>
<evidence type="ECO:0000313" key="9">
    <source>
        <dbReference type="Proteomes" id="UP000030693"/>
    </source>
</evidence>
<feature type="compositionally biased region" description="Basic and acidic residues" evidence="6">
    <location>
        <begin position="168"/>
        <end position="188"/>
    </location>
</feature>
<evidence type="ECO:0000256" key="1">
    <source>
        <dbReference type="ARBA" id="ARBA00010397"/>
    </source>
</evidence>
<accession>A0A058ZB86</accession>
<dbReference type="Proteomes" id="UP000030693">
    <property type="component" value="Unassembled WGS sequence"/>
</dbReference>